<dbReference type="SUPFAM" id="SSF53474">
    <property type="entry name" value="alpha/beta-Hydrolases"/>
    <property type="match status" value="1"/>
</dbReference>
<dbReference type="GO" id="GO:0016020">
    <property type="term" value="C:membrane"/>
    <property type="evidence" value="ECO:0007669"/>
    <property type="project" value="TreeGrafter"/>
</dbReference>
<dbReference type="PRINTS" id="PR00111">
    <property type="entry name" value="ABHYDROLASE"/>
</dbReference>
<dbReference type="InterPro" id="IPR029058">
    <property type="entry name" value="AB_hydrolase_fold"/>
</dbReference>
<evidence type="ECO:0000256" key="1">
    <source>
        <dbReference type="ARBA" id="ARBA00022801"/>
    </source>
</evidence>
<dbReference type="PANTHER" id="PTHR43798">
    <property type="entry name" value="MONOACYLGLYCEROL LIPASE"/>
    <property type="match status" value="1"/>
</dbReference>
<evidence type="ECO:0000313" key="3">
    <source>
        <dbReference type="EMBL" id="KEI44846.1"/>
    </source>
</evidence>
<dbReference type="AlphaFoldDB" id="A0A073AZU8"/>
<dbReference type="GO" id="GO:0016787">
    <property type="term" value="F:hydrolase activity"/>
    <property type="evidence" value="ECO:0007669"/>
    <property type="project" value="UniProtKB-KW"/>
</dbReference>
<protein>
    <recommendedName>
        <fullName evidence="2">AB hydrolase-1 domain-containing protein</fullName>
    </recommendedName>
</protein>
<dbReference type="PRINTS" id="PR00412">
    <property type="entry name" value="EPOXHYDRLASE"/>
</dbReference>
<gene>
    <name evidence="3" type="ORF">GU90_06345</name>
</gene>
<dbReference type="EMBL" id="JNVU01000017">
    <property type="protein sequence ID" value="KEI44846.1"/>
    <property type="molecule type" value="Genomic_DNA"/>
</dbReference>
<dbReference type="InterPro" id="IPR000073">
    <property type="entry name" value="AB_hydrolase_1"/>
</dbReference>
<accession>A0A073AZU8</accession>
<proteinExistence type="predicted"/>
<evidence type="ECO:0000259" key="2">
    <source>
        <dbReference type="Pfam" id="PF12697"/>
    </source>
</evidence>
<dbReference type="InterPro" id="IPR000639">
    <property type="entry name" value="Epox_hydrolase-like"/>
</dbReference>
<dbReference type="Proteomes" id="UP000031419">
    <property type="component" value="Unassembled WGS sequence"/>
</dbReference>
<sequence>MVSVKVASVPVSDGQLYAEIAGSGEPVVLLHSGLTSSALWDEQFTELASDYTVVRFDARSHGRSSTARSDYQPEEDLLAVLDHFGLQRASLIGNSMGGATAAAFALAHPDRTNKLVLAGPGIPPMEFQDPFVQQLHRQQEEARKRLDPVAYVEAFLRYAVDGKYRSPEDTDPQVRARCREVAMATVEAHHTATGVPVERNVAANLEEINAPALFVLGSLELPDIRRVSAEAARRMPRAALASIPNCGHMVHMEEPAQFNKFVRDFLGSA</sequence>
<evidence type="ECO:0000313" key="4">
    <source>
        <dbReference type="Proteomes" id="UP000031419"/>
    </source>
</evidence>
<dbReference type="PANTHER" id="PTHR43798:SF31">
    <property type="entry name" value="AB HYDROLASE SUPERFAMILY PROTEIN YCLE"/>
    <property type="match status" value="1"/>
</dbReference>
<comment type="caution">
    <text evidence="3">The sequence shown here is derived from an EMBL/GenBank/DDBJ whole genome shotgun (WGS) entry which is preliminary data.</text>
</comment>
<feature type="domain" description="AB hydrolase-1" evidence="2">
    <location>
        <begin position="27"/>
        <end position="259"/>
    </location>
</feature>
<organism evidence="3 4">
    <name type="scientific">Saccharopolyspora rectivirgula</name>
    <dbReference type="NCBI Taxonomy" id="28042"/>
    <lineage>
        <taxon>Bacteria</taxon>
        <taxon>Bacillati</taxon>
        <taxon>Actinomycetota</taxon>
        <taxon>Actinomycetes</taxon>
        <taxon>Pseudonocardiales</taxon>
        <taxon>Pseudonocardiaceae</taxon>
        <taxon>Saccharopolyspora</taxon>
    </lineage>
</organism>
<dbReference type="OrthoDB" id="495620at2"/>
<reference evidence="3 4" key="1">
    <citation type="submission" date="2014-06" db="EMBL/GenBank/DDBJ databases">
        <title>Saccharopolyspora rectivirgula DSM-43113 Genome sequencing.</title>
        <authorList>
            <person name="Barrera C."/>
            <person name="Millon L."/>
            <person name="Rognon B."/>
            <person name="Zaugg C."/>
            <person name="Monod M."/>
        </authorList>
    </citation>
    <scope>NUCLEOTIDE SEQUENCE [LARGE SCALE GENOMIC DNA]</scope>
    <source>
        <strain evidence="3 4">DSM 43113</strain>
    </source>
</reference>
<dbReference type="Pfam" id="PF12697">
    <property type="entry name" value="Abhydrolase_6"/>
    <property type="match status" value="1"/>
</dbReference>
<dbReference type="eggNOG" id="COG0596">
    <property type="taxonomic scope" value="Bacteria"/>
</dbReference>
<dbReference type="STRING" id="28042.GU90_06345"/>
<name>A0A073AZU8_9PSEU</name>
<dbReference type="Gene3D" id="3.40.50.1820">
    <property type="entry name" value="alpha/beta hydrolase"/>
    <property type="match status" value="1"/>
</dbReference>
<keyword evidence="1" id="KW-0378">Hydrolase</keyword>
<dbReference type="InterPro" id="IPR050266">
    <property type="entry name" value="AB_hydrolase_sf"/>
</dbReference>
<keyword evidence="4" id="KW-1185">Reference proteome</keyword>
<dbReference type="RefSeq" id="WP_029721051.1">
    <property type="nucleotide sequence ID" value="NZ_JNVU01000017.1"/>
</dbReference>